<dbReference type="InterPro" id="IPR009403">
    <property type="entry name" value="UPF0637"/>
</dbReference>
<keyword evidence="3" id="KW-1185">Reference proteome</keyword>
<dbReference type="STRING" id="86666.SAMN04490247_0634"/>
<accession>A0A1G8QI71</accession>
<comment type="similarity">
    <text evidence="1">Belongs to the UPF0637 family.</text>
</comment>
<name>A0A1G8QI71_9BACI</name>
<dbReference type="Gene3D" id="3.30.930.20">
    <property type="entry name" value="Protein of unknown function DUF1054"/>
    <property type="match status" value="1"/>
</dbReference>
<evidence type="ECO:0000313" key="3">
    <source>
        <dbReference type="Proteomes" id="UP000199225"/>
    </source>
</evidence>
<evidence type="ECO:0000313" key="2">
    <source>
        <dbReference type="EMBL" id="SDJ04361.1"/>
    </source>
</evidence>
<dbReference type="Pfam" id="PF06335">
    <property type="entry name" value="DUF1054"/>
    <property type="match status" value="1"/>
</dbReference>
<gene>
    <name evidence="2" type="ORF">SAMN04490247_0634</name>
</gene>
<sequence length="207" mass="24063">MGTFNGFDQKDFEVFHIEGLEERMEILRSRLSPKLEDIAETLAPDLAAQTGEEMFVHVAKHARRSKNPPNDTWAAIANNKRGYKKLPHFQIGLWEDKVFLWLAFIYEAPNKESIAEAFLNDFVEVTRTIPEHYVLSKDHTKNEDITYNEDNLEKVLTRFRDVKKGEFLVGRRFDADDPLLTDEQAFIQEAKQTFETLLPIYRKALAS</sequence>
<dbReference type="HAMAP" id="MF_01851">
    <property type="entry name" value="UPF0637"/>
    <property type="match status" value="1"/>
</dbReference>
<dbReference type="PIRSF" id="PIRSF021332">
    <property type="entry name" value="DUF1054"/>
    <property type="match status" value="1"/>
</dbReference>
<organism evidence="2 3">
    <name type="scientific">Salimicrobium halophilum</name>
    <dbReference type="NCBI Taxonomy" id="86666"/>
    <lineage>
        <taxon>Bacteria</taxon>
        <taxon>Bacillati</taxon>
        <taxon>Bacillota</taxon>
        <taxon>Bacilli</taxon>
        <taxon>Bacillales</taxon>
        <taxon>Bacillaceae</taxon>
        <taxon>Salimicrobium</taxon>
    </lineage>
</organism>
<dbReference type="AlphaFoldDB" id="A0A1G8QI71"/>
<proteinExistence type="inferred from homology"/>
<dbReference type="SUPFAM" id="SSF142913">
    <property type="entry name" value="YktB/PF0168-like"/>
    <property type="match status" value="1"/>
</dbReference>
<dbReference type="InterPro" id="IPR053707">
    <property type="entry name" value="UPF0637_domain_sf"/>
</dbReference>
<evidence type="ECO:0000256" key="1">
    <source>
        <dbReference type="HAMAP-Rule" id="MF_01851"/>
    </source>
</evidence>
<protein>
    <recommendedName>
        <fullName evidence="1">UPF0637 protein SAMN04490247_0634</fullName>
    </recommendedName>
</protein>
<dbReference type="OrthoDB" id="9812818at2"/>
<dbReference type="EMBL" id="FNEV01000001">
    <property type="protein sequence ID" value="SDJ04361.1"/>
    <property type="molecule type" value="Genomic_DNA"/>
</dbReference>
<reference evidence="3" key="1">
    <citation type="submission" date="2016-10" db="EMBL/GenBank/DDBJ databases">
        <authorList>
            <person name="Varghese N."/>
            <person name="Submissions S."/>
        </authorList>
    </citation>
    <scope>NUCLEOTIDE SEQUENCE [LARGE SCALE GENOMIC DNA]</scope>
    <source>
        <strain evidence="3">DSM 4771</strain>
    </source>
</reference>
<dbReference type="Proteomes" id="UP000199225">
    <property type="component" value="Unassembled WGS sequence"/>
</dbReference>
<dbReference type="RefSeq" id="WP_093191955.1">
    <property type="nucleotide sequence ID" value="NZ_FNEV01000001.1"/>
</dbReference>